<proteinExistence type="predicted"/>
<evidence type="ECO:0000259" key="1">
    <source>
        <dbReference type="PROSITE" id="PS50943"/>
    </source>
</evidence>
<sequence>MISFVAFDLNADIIIAWEWLCRPNLNLFYMKKLTLIIEKAEEGFWGRIEYDDNLITEEASSIAALEESMHKLLFDFHQVPVGSVAFDYKYDLTELFDKFKEINVTKLADRAGLNQSLLRQYVSGAKYPSLEQAKKIEAALHQLGEELLNFQLV</sequence>
<dbReference type="GO" id="GO:0003677">
    <property type="term" value="F:DNA binding"/>
    <property type="evidence" value="ECO:0007669"/>
    <property type="project" value="InterPro"/>
</dbReference>
<evidence type="ECO:0000313" key="2">
    <source>
        <dbReference type="EMBL" id="CAA9314844.1"/>
    </source>
</evidence>
<gene>
    <name evidence="2" type="ORF">AVDCRST_MAG56-6619</name>
</gene>
<protein>
    <recommendedName>
        <fullName evidence="1">HTH cro/C1-type domain-containing protein</fullName>
    </recommendedName>
</protein>
<dbReference type="AlphaFoldDB" id="A0A6J4KU37"/>
<organism evidence="2">
    <name type="scientific">uncultured Cytophagales bacterium</name>
    <dbReference type="NCBI Taxonomy" id="158755"/>
    <lineage>
        <taxon>Bacteria</taxon>
        <taxon>Pseudomonadati</taxon>
        <taxon>Bacteroidota</taxon>
        <taxon>Sphingobacteriia</taxon>
        <taxon>Sphingobacteriales</taxon>
        <taxon>environmental samples</taxon>
    </lineage>
</organism>
<dbReference type="Pfam" id="PF01381">
    <property type="entry name" value="HTH_3"/>
    <property type="match status" value="1"/>
</dbReference>
<dbReference type="SUPFAM" id="SSF47413">
    <property type="entry name" value="lambda repressor-like DNA-binding domains"/>
    <property type="match status" value="1"/>
</dbReference>
<dbReference type="EMBL" id="CADCTQ010000541">
    <property type="protein sequence ID" value="CAA9314844.1"/>
    <property type="molecule type" value="Genomic_DNA"/>
</dbReference>
<dbReference type="PROSITE" id="PS50943">
    <property type="entry name" value="HTH_CROC1"/>
    <property type="match status" value="1"/>
</dbReference>
<name>A0A6J4KU37_9SPHI</name>
<dbReference type="InterPro" id="IPR010982">
    <property type="entry name" value="Lambda_DNA-bd_dom_sf"/>
</dbReference>
<accession>A0A6J4KU37</accession>
<reference evidence="2" key="1">
    <citation type="submission" date="2020-02" db="EMBL/GenBank/DDBJ databases">
        <authorList>
            <person name="Meier V. D."/>
        </authorList>
    </citation>
    <scope>NUCLEOTIDE SEQUENCE</scope>
    <source>
        <strain evidence="2">AVDCRST_MAG56</strain>
    </source>
</reference>
<dbReference type="InterPro" id="IPR001387">
    <property type="entry name" value="Cro/C1-type_HTH"/>
</dbReference>
<dbReference type="CDD" id="cd00093">
    <property type="entry name" value="HTH_XRE"/>
    <property type="match status" value="1"/>
</dbReference>
<dbReference type="Gene3D" id="1.10.260.40">
    <property type="entry name" value="lambda repressor-like DNA-binding domains"/>
    <property type="match status" value="1"/>
</dbReference>
<feature type="domain" description="HTH cro/C1-type" evidence="1">
    <location>
        <begin position="105"/>
        <end position="147"/>
    </location>
</feature>